<dbReference type="EMBL" id="LYOZ01000018">
    <property type="protein sequence ID" value="OCH97889.1"/>
    <property type="molecule type" value="Genomic_DNA"/>
</dbReference>
<dbReference type="Proteomes" id="UP000093336">
    <property type="component" value="Unassembled WGS sequence"/>
</dbReference>
<reference evidence="2 3" key="1">
    <citation type="submission" date="2016-05" db="EMBL/GenBank/DDBJ databases">
        <authorList>
            <person name="Prochazka B."/>
            <person name="Indra A."/>
            <person name="Hasenberger P."/>
            <person name="Blaschitz M."/>
            <person name="Wagner L."/>
            <person name="Wewalka G."/>
            <person name="Sorschag S."/>
            <person name="Schmid D."/>
            <person name="Ruppitsch W."/>
        </authorList>
    </citation>
    <scope>NUCLEOTIDE SEQUENCE [LARGE SCALE GENOMIC DNA]</scope>
    <source>
        <strain evidence="2 3">974010_12</strain>
    </source>
</reference>
<keyword evidence="1" id="KW-1133">Transmembrane helix</keyword>
<keyword evidence="3" id="KW-1185">Reference proteome</keyword>
<name>A0ABX2XVJ9_9GAMM</name>
<organism evidence="2 3">
    <name type="scientific">Legionella jamestowniensis</name>
    <dbReference type="NCBI Taxonomy" id="455"/>
    <lineage>
        <taxon>Bacteria</taxon>
        <taxon>Pseudomonadati</taxon>
        <taxon>Pseudomonadota</taxon>
        <taxon>Gammaproteobacteria</taxon>
        <taxon>Legionellales</taxon>
        <taxon>Legionellaceae</taxon>
        <taxon>Legionella</taxon>
    </lineage>
</organism>
<keyword evidence="1" id="KW-0812">Transmembrane</keyword>
<sequence>MDKIILATASNKAKTLAFIKPFYFAANFIVILVSFLIIECFIVSFLRGNERKSDSGYLLTNNPIINASYSTPLFCVTAILCSDAENQP</sequence>
<keyword evidence="1" id="KW-0472">Membrane</keyword>
<accession>A0ABX2XVJ9</accession>
<gene>
    <name evidence="2" type="ORF">A8135_01310</name>
</gene>
<evidence type="ECO:0000313" key="2">
    <source>
        <dbReference type="EMBL" id="OCH97889.1"/>
    </source>
</evidence>
<evidence type="ECO:0000313" key="3">
    <source>
        <dbReference type="Proteomes" id="UP000093336"/>
    </source>
</evidence>
<feature type="transmembrane region" description="Helical" evidence="1">
    <location>
        <begin position="22"/>
        <end position="46"/>
    </location>
</feature>
<proteinExistence type="predicted"/>
<protein>
    <submittedName>
        <fullName evidence="2">Uncharacterized protein</fullName>
    </submittedName>
</protein>
<evidence type="ECO:0000256" key="1">
    <source>
        <dbReference type="SAM" id="Phobius"/>
    </source>
</evidence>
<comment type="caution">
    <text evidence="2">The sequence shown here is derived from an EMBL/GenBank/DDBJ whole genome shotgun (WGS) entry which is preliminary data.</text>
</comment>